<dbReference type="EMBL" id="LWDF02000266">
    <property type="protein sequence ID" value="KAE8251051.1"/>
    <property type="molecule type" value="Genomic_DNA"/>
</dbReference>
<name>A0A177TRV4_9BASI</name>
<feature type="compositionally biased region" description="Low complexity" evidence="3">
    <location>
        <begin position="162"/>
        <end position="176"/>
    </location>
</feature>
<sequence>MAWSNVRAKPGIRGRRILEDDYDDEEEEGAISDQPEDDDEDEDEAEYDDDEDPDGDADGDGDVPMDSPDDGGDDDDGAGEDDDEDYDEEDEDADGEADDDGDGDSDDDGDGDDDDDDGDGEDDDIDADGDGEEVDAEADGDGDDDDDDDDDDEDADGDPDDAATPATTKAGTPAPARSEFSLATPSKSGPGRFQRGPTSSVADDTPSRPRGHRRLDDDYDDEDEEDEDEEASTRAQLPSLPPKPVRYSKYAPETYTERTNARLDAIRPSDEVFQTNAYSIEPSAAAPHVAHVHAFSMSADSTVLLTGGSDGYVRSYDLYQTMNGRQMLTQSVRHAYVEGVVRAGVMKHFWGNDEVPRKMNPALIKEELPVSAVHSLACQRDALWGLSGTESGNINLFTIRHASGRIQHVLRKHKAPVSVMALADGDRTLISGSWDRNVHQWDLDTGKVVRSYPGHAGQVSSLSFRPIQNGSRHKRRRTSPRAEDEDAADSSALLDDPNTQISISIRTPKALIEQDTKLEEMEVENPSPSTAVQPAENDSDEEGKTSVPDRTVEPIQDQSAPQPPPPPAPPDDKEHKDDQQSTISSGLGLSLHVADADKSKAELAKNGDLSKAGAQPAADEDNDSLFGGSDEEAAAEIASSAKLGADAPTVGNATAPKPSDGPEAGADAGDADGEADADADGDADGDDDRDGDADADDDDQPLFAIALRERAAGVGTPSLTSISLPAGSALARTQSSSTLNNSNSPAFVAGGGAGLLMPVNGASAAAVSSPVGLGVGGTTPALPSSQPLPTVSAAVPDLAAPQPPPKPRTQTSHLPKPAFGPATAVRGFSDDVSTFSDDILLSTTLAGQVMLWDRRVKSNSGPVGMLANGRSHIDSNNMLGISGPHAHLNGAPNGSRGLQRTLSGLSGHYGYEAPTLSSSSSSSNPYEQGRGVRALALPEKTPPWCAAACWSAFGDRIYVGRRNETVDEWDLRMVGSKGDADNSKHNPRFVRSLKLPMGSGSVSALCAMPNGRHIVCGSFDNVRLWDTEAAEGTMPFRIVAGHHGGFVSQMGVDATARFLLVASGDRGWLSTSTEALLIHEIQAQ</sequence>
<dbReference type="InterPro" id="IPR036322">
    <property type="entry name" value="WD40_repeat_dom_sf"/>
</dbReference>
<accession>A0A177TRV4</accession>
<evidence type="ECO:0000259" key="4">
    <source>
        <dbReference type="Pfam" id="PF23798"/>
    </source>
</evidence>
<proteinExistence type="predicted"/>
<evidence type="ECO:0000313" key="6">
    <source>
        <dbReference type="Proteomes" id="UP000077521"/>
    </source>
</evidence>
<feature type="region of interest" description="Disordered" evidence="3">
    <location>
        <begin position="1"/>
        <end position="247"/>
    </location>
</feature>
<feature type="compositionally biased region" description="Acidic residues" evidence="3">
    <location>
        <begin position="20"/>
        <end position="161"/>
    </location>
</feature>
<keyword evidence="2" id="KW-0677">Repeat</keyword>
<dbReference type="PANTHER" id="PTHR22847:SF637">
    <property type="entry name" value="WD REPEAT DOMAIN 5B"/>
    <property type="match status" value="1"/>
</dbReference>
<evidence type="ECO:0000256" key="2">
    <source>
        <dbReference type="ARBA" id="ARBA00022737"/>
    </source>
</evidence>
<dbReference type="GO" id="GO:0000124">
    <property type="term" value="C:SAGA complex"/>
    <property type="evidence" value="ECO:0007669"/>
    <property type="project" value="TreeGrafter"/>
</dbReference>
<feature type="region of interest" description="Disordered" evidence="3">
    <location>
        <begin position="459"/>
        <end position="507"/>
    </location>
</feature>
<dbReference type="Gene3D" id="2.130.10.10">
    <property type="entry name" value="YVTN repeat-like/Quinoprotein amine dehydrogenase"/>
    <property type="match status" value="2"/>
</dbReference>
<evidence type="ECO:0000313" key="5">
    <source>
        <dbReference type="EMBL" id="KAE8251051.1"/>
    </source>
</evidence>
<feature type="compositionally biased region" description="Basic and acidic residues" evidence="3">
    <location>
        <begin position="570"/>
        <end position="579"/>
    </location>
</feature>
<feature type="region of interest" description="Disordered" evidence="3">
    <location>
        <begin position="606"/>
        <end position="709"/>
    </location>
</feature>
<feature type="compositionally biased region" description="Low complexity" evidence="3">
    <location>
        <begin position="635"/>
        <end position="645"/>
    </location>
</feature>
<dbReference type="Pfam" id="PF23798">
    <property type="entry name" value="Beta-prop_SPT8"/>
    <property type="match status" value="2"/>
</dbReference>
<dbReference type="PANTHER" id="PTHR22847">
    <property type="entry name" value="WD40 REPEAT PROTEIN"/>
    <property type="match status" value="1"/>
</dbReference>
<gene>
    <name evidence="5" type="ORF">A4X13_0g4192</name>
</gene>
<feature type="region of interest" description="Disordered" evidence="3">
    <location>
        <begin position="778"/>
        <end position="816"/>
    </location>
</feature>
<feature type="compositionally biased region" description="Acidic residues" evidence="3">
    <location>
        <begin position="217"/>
        <end position="230"/>
    </location>
</feature>
<organism evidence="5 6">
    <name type="scientific">Tilletia indica</name>
    <dbReference type="NCBI Taxonomy" id="43049"/>
    <lineage>
        <taxon>Eukaryota</taxon>
        <taxon>Fungi</taxon>
        <taxon>Dikarya</taxon>
        <taxon>Basidiomycota</taxon>
        <taxon>Ustilaginomycotina</taxon>
        <taxon>Exobasidiomycetes</taxon>
        <taxon>Tilletiales</taxon>
        <taxon>Tilletiaceae</taxon>
        <taxon>Tilletia</taxon>
    </lineage>
</organism>
<feature type="domain" description="Transcription factor spt8 beta-propeller" evidence="4">
    <location>
        <begin position="934"/>
        <end position="1082"/>
    </location>
</feature>
<dbReference type="InterPro" id="IPR015943">
    <property type="entry name" value="WD40/YVTN_repeat-like_dom_sf"/>
</dbReference>
<keyword evidence="6" id="KW-1185">Reference proteome</keyword>
<dbReference type="SUPFAM" id="SSF50978">
    <property type="entry name" value="WD40 repeat-like"/>
    <property type="match status" value="1"/>
</dbReference>
<dbReference type="PROSITE" id="PS50082">
    <property type="entry name" value="WD_REPEATS_2"/>
    <property type="match status" value="2"/>
</dbReference>
<evidence type="ECO:0000256" key="1">
    <source>
        <dbReference type="ARBA" id="ARBA00022574"/>
    </source>
</evidence>
<feature type="compositionally biased region" description="Acidic residues" evidence="3">
    <location>
        <begin position="618"/>
        <end position="634"/>
    </location>
</feature>
<dbReference type="InterPro" id="IPR001680">
    <property type="entry name" value="WD40_rpt"/>
</dbReference>
<feature type="compositionally biased region" description="Polar residues" evidence="3">
    <location>
        <begin position="459"/>
        <end position="470"/>
    </location>
</feature>
<dbReference type="AlphaFoldDB" id="A0A177TRV4"/>
<dbReference type="SMART" id="SM00320">
    <property type="entry name" value="WD40"/>
    <property type="match status" value="4"/>
</dbReference>
<dbReference type="InterPro" id="IPR057544">
    <property type="entry name" value="Beta-prop_SPT8"/>
</dbReference>
<protein>
    <recommendedName>
        <fullName evidence="4">Transcription factor spt8 beta-propeller domain-containing protein</fullName>
    </recommendedName>
</protein>
<reference evidence="5" key="1">
    <citation type="submission" date="2016-04" db="EMBL/GenBank/DDBJ databases">
        <authorList>
            <person name="Nguyen H.D."/>
            <person name="Samba Siva P."/>
            <person name="Cullis J."/>
            <person name="Levesque C.A."/>
            <person name="Hambleton S."/>
        </authorList>
    </citation>
    <scope>NUCLEOTIDE SEQUENCE</scope>
    <source>
        <strain evidence="5">DAOMC 236416</strain>
    </source>
</reference>
<keyword evidence="1" id="KW-0853">WD repeat</keyword>
<feature type="compositionally biased region" description="Acidic residues" evidence="3">
    <location>
        <begin position="669"/>
        <end position="700"/>
    </location>
</feature>
<comment type="caution">
    <text evidence="5">The sequence shown here is derived from an EMBL/GenBank/DDBJ whole genome shotgun (WGS) entry which is preliminary data.</text>
</comment>
<dbReference type="PROSITE" id="PS50294">
    <property type="entry name" value="WD_REPEATS_REGION"/>
    <property type="match status" value="1"/>
</dbReference>
<dbReference type="Proteomes" id="UP000077521">
    <property type="component" value="Unassembled WGS sequence"/>
</dbReference>
<reference evidence="5" key="2">
    <citation type="journal article" date="2019" name="IMA Fungus">
        <title>Genome sequencing and comparison of five Tilletia species to identify candidate genes for the detection of regulated species infecting wheat.</title>
        <authorList>
            <person name="Nguyen H.D.T."/>
            <person name="Sultana T."/>
            <person name="Kesanakurti P."/>
            <person name="Hambleton S."/>
        </authorList>
    </citation>
    <scope>NUCLEOTIDE SEQUENCE</scope>
    <source>
        <strain evidence="5">DAOMC 236416</strain>
    </source>
</reference>
<feature type="domain" description="Transcription factor spt8 beta-propeller" evidence="4">
    <location>
        <begin position="278"/>
        <end position="499"/>
    </location>
</feature>
<evidence type="ECO:0000256" key="3">
    <source>
        <dbReference type="SAM" id="MobiDB-lite"/>
    </source>
</evidence>
<feature type="region of interest" description="Disordered" evidence="3">
    <location>
        <begin position="519"/>
        <end position="593"/>
    </location>
</feature>